<proteinExistence type="predicted"/>
<dbReference type="EMBL" id="CAJNOK010056259">
    <property type="protein sequence ID" value="CAF1622174.1"/>
    <property type="molecule type" value="Genomic_DNA"/>
</dbReference>
<sequence length="362" mass="41894">DQRDLFLRHFIEKQRRETLTLPIINDVLIYAKTSSDTPVMILFSNQLNWFMKLRLNYIESQLVQSFRDLQYSKSLIDHLVQRLGDEEQLTAVCLDVCLPTIRTADDILTLLNLFTSYALTKDGFMEIFFHATTPTDFSTLQKKIEVFILGKTLKSNWIGSNENLSRVRTLFQTLIQRGWTVPKLLLILTIKGPTKTPEELLYLIDILKILVDYNVDSNLFSHLESILSENALRACLVLIYNRVIEHCFGSTSSEKNLSTLLSELDESNPQINKNELLMKYETIESKYKSDSTVFSQKKPIESWSKSMIQRWAKHNRSKAVTILEMIAVIKRAIFLDSNFEPRPIQILAILILLDRKDQGGRL</sequence>
<comment type="caution">
    <text evidence="2">The sequence shown here is derived from an EMBL/GenBank/DDBJ whole genome shotgun (WGS) entry which is preliminary data.</text>
</comment>
<gene>
    <name evidence="1" type="ORF">OVA965_LOCUS43262</name>
    <name evidence="2" type="ORF">TMI583_LOCUS45443</name>
</gene>
<evidence type="ECO:0000313" key="1">
    <source>
        <dbReference type="EMBL" id="CAF1622174.1"/>
    </source>
</evidence>
<dbReference type="AlphaFoldDB" id="A0A8S2WBE9"/>
<evidence type="ECO:0000313" key="3">
    <source>
        <dbReference type="Proteomes" id="UP000682733"/>
    </source>
</evidence>
<dbReference type="Proteomes" id="UP000682733">
    <property type="component" value="Unassembled WGS sequence"/>
</dbReference>
<dbReference type="Proteomes" id="UP000677228">
    <property type="component" value="Unassembled WGS sequence"/>
</dbReference>
<protein>
    <submittedName>
        <fullName evidence="2">Uncharacterized protein</fullName>
    </submittedName>
</protein>
<accession>A0A8S2WBE9</accession>
<organism evidence="2 3">
    <name type="scientific">Didymodactylos carnosus</name>
    <dbReference type="NCBI Taxonomy" id="1234261"/>
    <lineage>
        <taxon>Eukaryota</taxon>
        <taxon>Metazoa</taxon>
        <taxon>Spiralia</taxon>
        <taxon>Gnathifera</taxon>
        <taxon>Rotifera</taxon>
        <taxon>Eurotatoria</taxon>
        <taxon>Bdelloidea</taxon>
        <taxon>Philodinida</taxon>
        <taxon>Philodinidae</taxon>
        <taxon>Didymodactylos</taxon>
    </lineage>
</organism>
<name>A0A8S2WBE9_9BILA</name>
<feature type="non-terminal residue" evidence="2">
    <location>
        <position position="362"/>
    </location>
</feature>
<feature type="non-terminal residue" evidence="2">
    <location>
        <position position="1"/>
    </location>
</feature>
<dbReference type="EMBL" id="CAJOBA010081199">
    <property type="protein sequence ID" value="CAF4442288.1"/>
    <property type="molecule type" value="Genomic_DNA"/>
</dbReference>
<reference evidence="2" key="1">
    <citation type="submission" date="2021-02" db="EMBL/GenBank/DDBJ databases">
        <authorList>
            <person name="Nowell W R."/>
        </authorList>
    </citation>
    <scope>NUCLEOTIDE SEQUENCE</scope>
</reference>
<evidence type="ECO:0000313" key="2">
    <source>
        <dbReference type="EMBL" id="CAF4442288.1"/>
    </source>
</evidence>